<dbReference type="AlphaFoldDB" id="A0A8S3U259"/>
<dbReference type="OrthoDB" id="66726at2759"/>
<proteinExistence type="predicted"/>
<sequence>MIKCYFYKNKSAIALLELYFNGLFYFVKNVEWFGLDKGLLRKLAELPDQTIPYGCIEVISTDTKRLSSHYEDDVQGVIRNIALIEHKSKRNNGVWSDVQIVFVMLQMQCHFSCTMFKKMVQMMSEFMSRKRKVKVFYWMISLSPMTVISQTKLVCYSADLIELEI</sequence>
<evidence type="ECO:0000313" key="2">
    <source>
        <dbReference type="EMBL" id="CAG2235022.1"/>
    </source>
</evidence>
<evidence type="ECO:0000313" key="3">
    <source>
        <dbReference type="Proteomes" id="UP000683360"/>
    </source>
</evidence>
<dbReference type="EMBL" id="CAJPWZ010002292">
    <property type="protein sequence ID" value="CAG2235022.1"/>
    <property type="molecule type" value="Genomic_DNA"/>
</dbReference>
<accession>A0A8S3U259</accession>
<comment type="caution">
    <text evidence="2">The sequence shown here is derived from an EMBL/GenBank/DDBJ whole genome shotgun (WGS) entry which is preliminary data.</text>
</comment>
<feature type="transmembrane region" description="Helical" evidence="1">
    <location>
        <begin position="12"/>
        <end position="27"/>
    </location>
</feature>
<keyword evidence="1" id="KW-1133">Transmembrane helix</keyword>
<keyword evidence="1" id="KW-0812">Transmembrane</keyword>
<name>A0A8S3U259_MYTED</name>
<keyword evidence="3" id="KW-1185">Reference proteome</keyword>
<gene>
    <name evidence="2" type="ORF">MEDL_47612</name>
</gene>
<keyword evidence="1" id="KW-0472">Membrane</keyword>
<protein>
    <submittedName>
        <fullName evidence="2">Uncharacterized protein</fullName>
    </submittedName>
</protein>
<evidence type="ECO:0000256" key="1">
    <source>
        <dbReference type="SAM" id="Phobius"/>
    </source>
</evidence>
<reference evidence="2" key="1">
    <citation type="submission" date="2021-03" db="EMBL/GenBank/DDBJ databases">
        <authorList>
            <person name="Bekaert M."/>
        </authorList>
    </citation>
    <scope>NUCLEOTIDE SEQUENCE</scope>
</reference>
<organism evidence="2 3">
    <name type="scientific">Mytilus edulis</name>
    <name type="common">Blue mussel</name>
    <dbReference type="NCBI Taxonomy" id="6550"/>
    <lineage>
        <taxon>Eukaryota</taxon>
        <taxon>Metazoa</taxon>
        <taxon>Spiralia</taxon>
        <taxon>Lophotrochozoa</taxon>
        <taxon>Mollusca</taxon>
        <taxon>Bivalvia</taxon>
        <taxon>Autobranchia</taxon>
        <taxon>Pteriomorphia</taxon>
        <taxon>Mytilida</taxon>
        <taxon>Mytiloidea</taxon>
        <taxon>Mytilidae</taxon>
        <taxon>Mytilinae</taxon>
        <taxon>Mytilus</taxon>
    </lineage>
</organism>
<dbReference type="Proteomes" id="UP000683360">
    <property type="component" value="Unassembled WGS sequence"/>
</dbReference>